<keyword evidence="4" id="KW-1185">Reference proteome</keyword>
<sequence length="350" mass="39513">MTSKNRKPYGRFFYNITYCIQRSSQAETIARLQEKLELSREKCKKYKGIKEQLQKASMSLSQRVKSDSISLSCQTVHDLQSQLGKAIAERDAANERTLAADERTAVVIARAEATTPLNAAEFLASPSPETPQPPIRSIEPYSTGLKFVIPKTARDICVSDGWCSYSKHETIWPDSVTTHCLVFAPMHWYNGKGNDGKGAWEKTISHQEQKLRPGQKRDLFYLEGRSWYYYGTFECVGVTAMSSDQAQNLRPDLMEYVEKRTVLFPDLVPPFITKMVHSMYAEGVLKVECFGMRCVGFNHELDQALRSFSGPKAGLTVISVPKEGCTKKGHHPKRIHDGDGTARPHKKQKK</sequence>
<feature type="coiled-coil region" evidence="1">
    <location>
        <begin position="22"/>
        <end position="49"/>
    </location>
</feature>
<protein>
    <submittedName>
        <fullName evidence="3">Uncharacterized protein</fullName>
    </submittedName>
</protein>
<comment type="caution">
    <text evidence="3">The sequence shown here is derived from an EMBL/GenBank/DDBJ whole genome shotgun (WGS) entry which is preliminary data.</text>
</comment>
<dbReference type="OrthoDB" id="2804448at2759"/>
<dbReference type="EMBL" id="LUGG01000001">
    <property type="protein sequence ID" value="OBZ78973.1"/>
    <property type="molecule type" value="Genomic_DNA"/>
</dbReference>
<reference evidence="3 4" key="1">
    <citation type="submission" date="2016-03" db="EMBL/GenBank/DDBJ databases">
        <title>Whole genome sequencing of Grifola frondosa 9006-11.</title>
        <authorList>
            <person name="Min B."/>
            <person name="Park H."/>
            <person name="Kim J.-G."/>
            <person name="Cho H."/>
            <person name="Oh Y.-L."/>
            <person name="Kong W.-S."/>
            <person name="Choi I.-G."/>
        </authorList>
    </citation>
    <scope>NUCLEOTIDE SEQUENCE [LARGE SCALE GENOMIC DNA]</scope>
    <source>
        <strain evidence="3 4">9006-11</strain>
    </source>
</reference>
<gene>
    <name evidence="3" type="ORF">A0H81_00681</name>
</gene>
<keyword evidence="1" id="KW-0175">Coiled coil</keyword>
<name>A0A1C7MQ54_GRIFR</name>
<evidence type="ECO:0000313" key="3">
    <source>
        <dbReference type="EMBL" id="OBZ78973.1"/>
    </source>
</evidence>
<dbReference type="AlphaFoldDB" id="A0A1C7MQ54"/>
<feature type="region of interest" description="Disordered" evidence="2">
    <location>
        <begin position="323"/>
        <end position="350"/>
    </location>
</feature>
<evidence type="ECO:0000313" key="4">
    <source>
        <dbReference type="Proteomes" id="UP000092993"/>
    </source>
</evidence>
<proteinExistence type="predicted"/>
<accession>A0A1C7MQ54</accession>
<dbReference type="Proteomes" id="UP000092993">
    <property type="component" value="Unassembled WGS sequence"/>
</dbReference>
<dbReference type="OMA" id="KWFYAGT"/>
<evidence type="ECO:0000256" key="1">
    <source>
        <dbReference type="SAM" id="Coils"/>
    </source>
</evidence>
<evidence type="ECO:0000256" key="2">
    <source>
        <dbReference type="SAM" id="MobiDB-lite"/>
    </source>
</evidence>
<organism evidence="3 4">
    <name type="scientific">Grifola frondosa</name>
    <name type="common">Maitake</name>
    <name type="synonym">Polyporus frondosus</name>
    <dbReference type="NCBI Taxonomy" id="5627"/>
    <lineage>
        <taxon>Eukaryota</taxon>
        <taxon>Fungi</taxon>
        <taxon>Dikarya</taxon>
        <taxon>Basidiomycota</taxon>
        <taxon>Agaricomycotina</taxon>
        <taxon>Agaricomycetes</taxon>
        <taxon>Polyporales</taxon>
        <taxon>Grifolaceae</taxon>
        <taxon>Grifola</taxon>
    </lineage>
</organism>